<name>A0ABW8KFQ7_9GAMM</name>
<proteinExistence type="predicted"/>
<organism evidence="2 3">
    <name type="scientific">Dyella agri</name>
    <dbReference type="NCBI Taxonomy" id="1926869"/>
    <lineage>
        <taxon>Bacteria</taxon>
        <taxon>Pseudomonadati</taxon>
        <taxon>Pseudomonadota</taxon>
        <taxon>Gammaproteobacteria</taxon>
        <taxon>Lysobacterales</taxon>
        <taxon>Rhodanobacteraceae</taxon>
        <taxon>Dyella</taxon>
    </lineage>
</organism>
<keyword evidence="1" id="KW-0472">Membrane</keyword>
<keyword evidence="1" id="KW-1133">Transmembrane helix</keyword>
<comment type="caution">
    <text evidence="2">The sequence shown here is derived from an EMBL/GenBank/DDBJ whole genome shotgun (WGS) entry which is preliminary data.</text>
</comment>
<protein>
    <submittedName>
        <fullName evidence="2">Prepilin-type N-terminal cleavage/methylation domain-containing protein</fullName>
    </submittedName>
</protein>
<reference evidence="2 3" key="1">
    <citation type="submission" date="2020-10" db="EMBL/GenBank/DDBJ databases">
        <title>Phylogeny of dyella-like bacteria.</title>
        <authorList>
            <person name="Fu J."/>
        </authorList>
    </citation>
    <scope>NUCLEOTIDE SEQUENCE [LARGE SCALE GENOMIC DNA]</scope>
    <source>
        <strain evidence="2 3">DKC-1</strain>
    </source>
</reference>
<dbReference type="InterPro" id="IPR012902">
    <property type="entry name" value="N_methyl_site"/>
</dbReference>
<sequence length="358" mass="37546">MTRGQQRRNARRTHGFTLIELMVAMLLGLIVIGGVSSVFLAGQQTYRTNEALGDVEDGSRTAFELLSRDIRNAGLTGCDDTSGRIANVINPNSSGNTYWYANWNYALQGFDDASTDPALTGITGDGTPVKGTSSIELLSTASSDVVVTWNTSNGSGSPGNFAINAPSSLLATGQIIMVCDFNQATILQITSYSGNQRVIHNSGSGTPGNCTKGMGLPVVCSANGNNHDYANNGRVAILTAVDWYIGTSSKASSGKSLYRLTVSYSSGSPTFTPVEMVRNVTGMTINYLQSSGTPSVGVMPGALPGTGFVTATNVTNWANVYAAQATLTVQSSFTRASVNATPLSRPFTSTTAVRNRTP</sequence>
<evidence type="ECO:0000256" key="1">
    <source>
        <dbReference type="SAM" id="Phobius"/>
    </source>
</evidence>
<dbReference type="InterPro" id="IPR045584">
    <property type="entry name" value="Pilin-like"/>
</dbReference>
<accession>A0ABW8KFQ7</accession>
<dbReference type="NCBIfam" id="TIGR02532">
    <property type="entry name" value="IV_pilin_GFxxxE"/>
    <property type="match status" value="1"/>
</dbReference>
<dbReference type="SUPFAM" id="SSF54523">
    <property type="entry name" value="Pili subunits"/>
    <property type="match status" value="1"/>
</dbReference>
<feature type="transmembrane region" description="Helical" evidence="1">
    <location>
        <begin position="21"/>
        <end position="42"/>
    </location>
</feature>
<dbReference type="Pfam" id="PF07963">
    <property type="entry name" value="N_methyl"/>
    <property type="match status" value="1"/>
</dbReference>
<evidence type="ECO:0000313" key="2">
    <source>
        <dbReference type="EMBL" id="MFK2930971.1"/>
    </source>
</evidence>
<gene>
    <name evidence="2" type="ORF">ISP14_09220</name>
</gene>
<evidence type="ECO:0000313" key="3">
    <source>
        <dbReference type="Proteomes" id="UP001620397"/>
    </source>
</evidence>
<keyword evidence="1" id="KW-0812">Transmembrane</keyword>
<dbReference type="EMBL" id="JADIKL010000004">
    <property type="protein sequence ID" value="MFK2930971.1"/>
    <property type="molecule type" value="Genomic_DNA"/>
</dbReference>
<dbReference type="PROSITE" id="PS00409">
    <property type="entry name" value="PROKAR_NTER_METHYL"/>
    <property type="match status" value="1"/>
</dbReference>
<dbReference type="Proteomes" id="UP001620397">
    <property type="component" value="Unassembled WGS sequence"/>
</dbReference>
<keyword evidence="3" id="KW-1185">Reference proteome</keyword>